<evidence type="ECO:0000256" key="1">
    <source>
        <dbReference type="ARBA" id="ARBA00004651"/>
    </source>
</evidence>
<dbReference type="OrthoDB" id="9785836at2"/>
<keyword evidence="6 7" id="KW-0472">Membrane</keyword>
<dbReference type="PANTHER" id="PTHR43227">
    <property type="entry name" value="BLL4140 PROTEIN"/>
    <property type="match status" value="1"/>
</dbReference>
<dbReference type="GO" id="GO:0055085">
    <property type="term" value="P:transmembrane transport"/>
    <property type="evidence" value="ECO:0007669"/>
    <property type="project" value="InterPro"/>
</dbReference>
<dbReference type="Gene3D" id="1.10.3720.10">
    <property type="entry name" value="MetI-like"/>
    <property type="match status" value="1"/>
</dbReference>
<organism evidence="9 10">
    <name type="scientific">Cohnella fermenti</name>
    <dbReference type="NCBI Taxonomy" id="2565925"/>
    <lineage>
        <taxon>Bacteria</taxon>
        <taxon>Bacillati</taxon>
        <taxon>Bacillota</taxon>
        <taxon>Bacilli</taxon>
        <taxon>Bacillales</taxon>
        <taxon>Paenibacillaceae</taxon>
        <taxon>Cohnella</taxon>
    </lineage>
</organism>
<keyword evidence="4 7" id="KW-0812">Transmembrane</keyword>
<reference evidence="9 10" key="1">
    <citation type="submission" date="2019-04" db="EMBL/GenBank/DDBJ databases">
        <title>Cohnella sp. nov. isolated from preserved vegetables.</title>
        <authorList>
            <person name="Lin S.-Y."/>
            <person name="Hung M.-H."/>
            <person name="Young C.-C."/>
        </authorList>
    </citation>
    <scope>NUCLEOTIDE SEQUENCE [LARGE SCALE GENOMIC DNA]</scope>
    <source>
        <strain evidence="9 10">CC-MHH1044</strain>
    </source>
</reference>
<proteinExistence type="inferred from homology"/>
<feature type="transmembrane region" description="Helical" evidence="7">
    <location>
        <begin position="100"/>
        <end position="123"/>
    </location>
</feature>
<comment type="similarity">
    <text evidence="7">Belongs to the binding-protein-dependent transport system permease family.</text>
</comment>
<feature type="domain" description="ABC transmembrane type-1" evidence="8">
    <location>
        <begin position="95"/>
        <end position="310"/>
    </location>
</feature>
<evidence type="ECO:0000256" key="4">
    <source>
        <dbReference type="ARBA" id="ARBA00022692"/>
    </source>
</evidence>
<evidence type="ECO:0000313" key="10">
    <source>
        <dbReference type="Proteomes" id="UP000310636"/>
    </source>
</evidence>
<evidence type="ECO:0000256" key="3">
    <source>
        <dbReference type="ARBA" id="ARBA00022475"/>
    </source>
</evidence>
<dbReference type="PANTHER" id="PTHR43227:SF11">
    <property type="entry name" value="BLL4140 PROTEIN"/>
    <property type="match status" value="1"/>
</dbReference>
<sequence>MERSRTMMQQQAKLAAPKLRSPETSLGRRKVTKYWQLYALALPAVAYFVLFCYVPMYGVQIAFKDFVPVRGIWGSEWIGFEHFDRFFHSYYFGTLIENTVLINLFQLALFPVAIIVALSINELKNGPFKKIVQTITYIPHFISVVVLCGMMIAFLNPSTGILNRGIEALTGRTLPFLTDPSWFKPVFVLSGEWQNLGWGAIIYLAALAGVSPDLHEAATVDGATRWQRIRHINIPSILPTIIILFILSTGNLMNVGFEKVFLLQNELNMEGSDVIQTYVYRTGLLSGQYSFSSAVGLFNSVVNLAILVTVNGIARKVSHTSLW</sequence>
<keyword evidence="3" id="KW-1003">Cell membrane</keyword>
<dbReference type="SUPFAM" id="SSF161098">
    <property type="entry name" value="MetI-like"/>
    <property type="match status" value="1"/>
</dbReference>
<evidence type="ECO:0000256" key="7">
    <source>
        <dbReference type="RuleBase" id="RU363032"/>
    </source>
</evidence>
<feature type="transmembrane region" description="Helical" evidence="7">
    <location>
        <begin position="236"/>
        <end position="257"/>
    </location>
</feature>
<name>A0A4V3WGJ5_9BACL</name>
<comment type="subcellular location">
    <subcellularLocation>
        <location evidence="1 7">Cell membrane</location>
        <topology evidence="1 7">Multi-pass membrane protein</topology>
    </subcellularLocation>
</comment>
<keyword evidence="10" id="KW-1185">Reference proteome</keyword>
<evidence type="ECO:0000256" key="2">
    <source>
        <dbReference type="ARBA" id="ARBA00022448"/>
    </source>
</evidence>
<dbReference type="AlphaFoldDB" id="A0A4V3WGJ5"/>
<keyword evidence="2 7" id="KW-0813">Transport</keyword>
<accession>A0A4V3WGJ5</accession>
<feature type="transmembrane region" description="Helical" evidence="7">
    <location>
        <begin position="289"/>
        <end position="314"/>
    </location>
</feature>
<evidence type="ECO:0000259" key="8">
    <source>
        <dbReference type="PROSITE" id="PS50928"/>
    </source>
</evidence>
<feature type="transmembrane region" description="Helical" evidence="7">
    <location>
        <begin position="135"/>
        <end position="155"/>
    </location>
</feature>
<keyword evidence="5 7" id="KW-1133">Transmembrane helix</keyword>
<dbReference type="EMBL" id="SSOB01000001">
    <property type="protein sequence ID" value="THF84476.1"/>
    <property type="molecule type" value="Genomic_DNA"/>
</dbReference>
<gene>
    <name evidence="9" type="ORF">E6C55_00380</name>
</gene>
<feature type="transmembrane region" description="Helical" evidence="7">
    <location>
        <begin position="196"/>
        <end position="215"/>
    </location>
</feature>
<dbReference type="Pfam" id="PF00528">
    <property type="entry name" value="BPD_transp_1"/>
    <property type="match status" value="1"/>
</dbReference>
<dbReference type="PROSITE" id="PS50928">
    <property type="entry name" value="ABC_TM1"/>
    <property type="match status" value="1"/>
</dbReference>
<protein>
    <submittedName>
        <fullName evidence="9">Sugar ABC transporter permease</fullName>
    </submittedName>
</protein>
<dbReference type="InterPro" id="IPR050809">
    <property type="entry name" value="UgpAE/MalFG_permease"/>
</dbReference>
<dbReference type="InterPro" id="IPR000515">
    <property type="entry name" value="MetI-like"/>
</dbReference>
<comment type="caution">
    <text evidence="9">The sequence shown here is derived from an EMBL/GenBank/DDBJ whole genome shotgun (WGS) entry which is preliminary data.</text>
</comment>
<dbReference type="CDD" id="cd06261">
    <property type="entry name" value="TM_PBP2"/>
    <property type="match status" value="1"/>
</dbReference>
<dbReference type="GO" id="GO:0005886">
    <property type="term" value="C:plasma membrane"/>
    <property type="evidence" value="ECO:0007669"/>
    <property type="project" value="UniProtKB-SubCell"/>
</dbReference>
<evidence type="ECO:0000256" key="5">
    <source>
        <dbReference type="ARBA" id="ARBA00022989"/>
    </source>
</evidence>
<evidence type="ECO:0000313" key="9">
    <source>
        <dbReference type="EMBL" id="THF84476.1"/>
    </source>
</evidence>
<dbReference type="InterPro" id="IPR035906">
    <property type="entry name" value="MetI-like_sf"/>
</dbReference>
<evidence type="ECO:0000256" key="6">
    <source>
        <dbReference type="ARBA" id="ARBA00023136"/>
    </source>
</evidence>
<dbReference type="Proteomes" id="UP000310636">
    <property type="component" value="Unassembled WGS sequence"/>
</dbReference>
<feature type="transmembrane region" description="Helical" evidence="7">
    <location>
        <begin position="37"/>
        <end position="56"/>
    </location>
</feature>